<dbReference type="GO" id="GO:0008990">
    <property type="term" value="F:rRNA (guanine-N2-)-methyltransferase activity"/>
    <property type="evidence" value="ECO:0007669"/>
    <property type="project" value="InterPro"/>
</dbReference>
<dbReference type="Pfam" id="PF04445">
    <property type="entry name" value="SAM_MT"/>
    <property type="match status" value="1"/>
</dbReference>
<keyword evidence="1" id="KW-0489">Methyltransferase</keyword>
<evidence type="ECO:0000313" key="1">
    <source>
        <dbReference type="EMBL" id="SOC37462.1"/>
    </source>
</evidence>
<keyword evidence="2" id="KW-1185">Reference proteome</keyword>
<protein>
    <submittedName>
        <fullName evidence="1">Putative SAM-dependent methyltransferase</fullName>
    </submittedName>
</protein>
<dbReference type="PANTHER" id="PTHR36112">
    <property type="entry name" value="RIBOSOMAL RNA SMALL SUBUNIT METHYLTRANSFERASE J"/>
    <property type="match status" value="1"/>
</dbReference>
<dbReference type="PANTHER" id="PTHR36112:SF1">
    <property type="entry name" value="RIBOSOMAL RNA SMALL SUBUNIT METHYLTRANSFERASE J"/>
    <property type="match status" value="1"/>
</dbReference>
<keyword evidence="1" id="KW-0808">Transferase</keyword>
<dbReference type="OrthoDB" id="1653798at2"/>
<gene>
    <name evidence="1" type="ORF">SAMN05877842_103226</name>
</gene>
<evidence type="ECO:0000313" key="2">
    <source>
        <dbReference type="Proteomes" id="UP000219252"/>
    </source>
</evidence>
<reference evidence="2" key="1">
    <citation type="submission" date="2017-08" db="EMBL/GenBank/DDBJ databases">
        <authorList>
            <person name="Varghese N."/>
            <person name="Submissions S."/>
        </authorList>
    </citation>
    <scope>NUCLEOTIDE SEQUENCE [LARGE SCALE GENOMIC DNA]</scope>
    <source>
        <strain evidence="2">JC23</strain>
    </source>
</reference>
<dbReference type="AlphaFoldDB" id="A0A285U6J6"/>
<dbReference type="InterPro" id="IPR029063">
    <property type="entry name" value="SAM-dependent_MTases_sf"/>
</dbReference>
<accession>A0A285U6J6</accession>
<name>A0A285U6J6_9BACL</name>
<dbReference type="RefSeq" id="WP_097148857.1">
    <property type="nucleotide sequence ID" value="NZ_OBQC01000003.1"/>
</dbReference>
<dbReference type="SUPFAM" id="SSF53335">
    <property type="entry name" value="S-adenosyl-L-methionine-dependent methyltransferases"/>
    <property type="match status" value="1"/>
</dbReference>
<dbReference type="EMBL" id="OBQC01000003">
    <property type="protein sequence ID" value="SOC37462.1"/>
    <property type="molecule type" value="Genomic_DNA"/>
</dbReference>
<dbReference type="InterPro" id="IPR007536">
    <property type="entry name" value="16SrRNA_methylTrfase_J"/>
</dbReference>
<proteinExistence type="predicted"/>
<dbReference type="Proteomes" id="UP000219252">
    <property type="component" value="Unassembled WGS sequence"/>
</dbReference>
<dbReference type="Gene3D" id="3.40.50.150">
    <property type="entry name" value="Vaccinia Virus protein VP39"/>
    <property type="match status" value="1"/>
</dbReference>
<sequence length="262" mass="29679">MCGVTVVTTAGRPDEESLRLADFACQQLGLPFEPRKKRSVAKISELLNANIIVAGKNRFEYYPKGANNAFFFHPNSASFRLKRIARGENDPFLEACKLVQGDSYLDCTLGLGSDAIVAAYIVGIDGKVIGLEENRNVAFIVQQGMKRYDYSDIPLTSCMRQIEVVHAEAVDFLSKLENDSVDVIYMDPMFEEVIEESNNFEPLRDAGSHTRLTKQWVQEAIRVARKRVVLKAHYKTTYFDDFGFLRDIRLSSKFHYGIIEKS</sequence>
<organism evidence="1 2">
    <name type="scientific">Ureibacillus acetophenoni</name>
    <dbReference type="NCBI Taxonomy" id="614649"/>
    <lineage>
        <taxon>Bacteria</taxon>
        <taxon>Bacillati</taxon>
        <taxon>Bacillota</taxon>
        <taxon>Bacilli</taxon>
        <taxon>Bacillales</taxon>
        <taxon>Caryophanaceae</taxon>
        <taxon>Ureibacillus</taxon>
    </lineage>
</organism>